<evidence type="ECO:0000256" key="1">
    <source>
        <dbReference type="ARBA" id="ARBA00022741"/>
    </source>
</evidence>
<feature type="compositionally biased region" description="Basic and acidic residues" evidence="9">
    <location>
        <begin position="15"/>
        <end position="28"/>
    </location>
</feature>
<dbReference type="InterPro" id="IPR000629">
    <property type="entry name" value="RNA-helicase_DEAD-box_CS"/>
</dbReference>
<dbReference type="PROSITE" id="PS00039">
    <property type="entry name" value="DEAD_ATP_HELICASE"/>
    <property type="match status" value="1"/>
</dbReference>
<evidence type="ECO:0000256" key="8">
    <source>
        <dbReference type="SAM" id="Coils"/>
    </source>
</evidence>
<dbReference type="GO" id="GO:0003724">
    <property type="term" value="F:RNA helicase activity"/>
    <property type="evidence" value="ECO:0007669"/>
    <property type="project" value="UniProtKB-EC"/>
</dbReference>
<dbReference type="InterPro" id="IPR027417">
    <property type="entry name" value="P-loop_NTPase"/>
</dbReference>
<dbReference type="PROSITE" id="PS51192">
    <property type="entry name" value="HELICASE_ATP_BIND_1"/>
    <property type="match status" value="1"/>
</dbReference>
<dbReference type="Pfam" id="PF00271">
    <property type="entry name" value="Helicase_C"/>
    <property type="match status" value="1"/>
</dbReference>
<dbReference type="SUPFAM" id="SSF52540">
    <property type="entry name" value="P-loop containing nucleoside triphosphate hydrolases"/>
    <property type="match status" value="1"/>
</dbReference>
<evidence type="ECO:0000256" key="3">
    <source>
        <dbReference type="ARBA" id="ARBA00022806"/>
    </source>
</evidence>
<keyword evidence="2 6" id="KW-0378">Hydrolase</keyword>
<reference evidence="12" key="1">
    <citation type="submission" date="2021-01" db="EMBL/GenBank/DDBJ databases">
        <title>Metabolic potential, ecology and presence of endohyphal bacteria is reflected in genomic diversity of Mucoromycotina.</title>
        <authorList>
            <person name="Muszewska A."/>
            <person name="Okrasinska A."/>
            <person name="Steczkiewicz K."/>
            <person name="Drgas O."/>
            <person name="Orlowska M."/>
            <person name="Perlinska-Lenart U."/>
            <person name="Aleksandrzak-Piekarczyk T."/>
            <person name="Szatraj K."/>
            <person name="Zielenkiewicz U."/>
            <person name="Pilsyk S."/>
            <person name="Malc E."/>
            <person name="Mieczkowski P."/>
            <person name="Kruszewska J.S."/>
            <person name="Biernat P."/>
            <person name="Pawlowska J."/>
        </authorList>
    </citation>
    <scope>NUCLEOTIDE SEQUENCE</scope>
    <source>
        <strain evidence="12">WA0000018081</strain>
    </source>
</reference>
<feature type="region of interest" description="Disordered" evidence="9">
    <location>
        <begin position="1"/>
        <end position="67"/>
    </location>
</feature>
<keyword evidence="4 6" id="KW-0067">ATP-binding</keyword>
<keyword evidence="3 6" id="KW-0347">Helicase</keyword>
<evidence type="ECO:0000256" key="4">
    <source>
        <dbReference type="ARBA" id="ARBA00022840"/>
    </source>
</evidence>
<protein>
    <recommendedName>
        <fullName evidence="7">ATP-dependent RNA helicase</fullName>
        <ecNumber evidence="7">3.6.4.13</ecNumber>
    </recommendedName>
</protein>
<keyword evidence="5 7" id="KW-0694">RNA-binding</keyword>
<keyword evidence="8" id="KW-0175">Coiled coil</keyword>
<dbReference type="Proteomes" id="UP000613177">
    <property type="component" value="Unassembled WGS sequence"/>
</dbReference>
<evidence type="ECO:0000259" key="11">
    <source>
        <dbReference type="PROSITE" id="PS51194"/>
    </source>
</evidence>
<dbReference type="CDD" id="cd18787">
    <property type="entry name" value="SF2_C_DEAD"/>
    <property type="match status" value="1"/>
</dbReference>
<evidence type="ECO:0000313" key="12">
    <source>
        <dbReference type="EMBL" id="KAG2236655.1"/>
    </source>
</evidence>
<feature type="region of interest" description="Disordered" evidence="9">
    <location>
        <begin position="95"/>
        <end position="149"/>
    </location>
</feature>
<dbReference type="Pfam" id="PF00270">
    <property type="entry name" value="DEAD"/>
    <property type="match status" value="1"/>
</dbReference>
<feature type="domain" description="Helicase C-terminal" evidence="11">
    <location>
        <begin position="486"/>
        <end position="656"/>
    </location>
</feature>
<evidence type="ECO:0000256" key="9">
    <source>
        <dbReference type="SAM" id="MobiDB-lite"/>
    </source>
</evidence>
<comment type="domain">
    <text evidence="7">The Q motif is unique to and characteristic of the DEAD box family of RNA helicases and controls ATP binding and hydrolysis.</text>
</comment>
<evidence type="ECO:0000313" key="13">
    <source>
        <dbReference type="Proteomes" id="UP000613177"/>
    </source>
</evidence>
<dbReference type="GO" id="GO:0005524">
    <property type="term" value="F:ATP binding"/>
    <property type="evidence" value="ECO:0007669"/>
    <property type="project" value="UniProtKB-UniRule"/>
</dbReference>
<accession>A0A8H7SY96</accession>
<comment type="caution">
    <text evidence="12">The sequence shown here is derived from an EMBL/GenBank/DDBJ whole genome shotgun (WGS) entry which is preliminary data.</text>
</comment>
<dbReference type="PROSITE" id="PS51194">
    <property type="entry name" value="HELICASE_CTER"/>
    <property type="match status" value="1"/>
</dbReference>
<evidence type="ECO:0000259" key="10">
    <source>
        <dbReference type="PROSITE" id="PS51192"/>
    </source>
</evidence>
<dbReference type="InterPro" id="IPR011545">
    <property type="entry name" value="DEAD/DEAH_box_helicase_dom"/>
</dbReference>
<comment type="catalytic activity">
    <reaction evidence="7">
        <text>ATP + H2O = ADP + phosphate + H(+)</text>
        <dbReference type="Rhea" id="RHEA:13065"/>
        <dbReference type="ChEBI" id="CHEBI:15377"/>
        <dbReference type="ChEBI" id="CHEBI:15378"/>
        <dbReference type="ChEBI" id="CHEBI:30616"/>
        <dbReference type="ChEBI" id="CHEBI:43474"/>
        <dbReference type="ChEBI" id="CHEBI:456216"/>
        <dbReference type="EC" id="3.6.4.13"/>
    </reaction>
</comment>
<organism evidence="12 13">
    <name type="scientific">Thamnidium elegans</name>
    <dbReference type="NCBI Taxonomy" id="101142"/>
    <lineage>
        <taxon>Eukaryota</taxon>
        <taxon>Fungi</taxon>
        <taxon>Fungi incertae sedis</taxon>
        <taxon>Mucoromycota</taxon>
        <taxon>Mucoromycotina</taxon>
        <taxon>Mucoromycetes</taxon>
        <taxon>Mucorales</taxon>
        <taxon>Mucorineae</taxon>
        <taxon>Mucoraceae</taxon>
        <taxon>Thamnidium</taxon>
    </lineage>
</organism>
<feature type="compositionally biased region" description="Basic and acidic residues" evidence="9">
    <location>
        <begin position="55"/>
        <end position="67"/>
    </location>
</feature>
<evidence type="ECO:0000256" key="5">
    <source>
        <dbReference type="ARBA" id="ARBA00022884"/>
    </source>
</evidence>
<dbReference type="Gene3D" id="3.40.50.300">
    <property type="entry name" value="P-loop containing nucleotide triphosphate hydrolases"/>
    <property type="match status" value="2"/>
</dbReference>
<name>A0A8H7SY96_9FUNG</name>
<feature type="domain" description="Helicase ATP-binding" evidence="10">
    <location>
        <begin position="239"/>
        <end position="467"/>
    </location>
</feature>
<dbReference type="InterPro" id="IPR014001">
    <property type="entry name" value="Helicase_ATP-bd"/>
</dbReference>
<proteinExistence type="inferred from homology"/>
<comment type="similarity">
    <text evidence="6">Belongs to the DEAD box helicase family.</text>
</comment>
<comment type="function">
    <text evidence="7">RNA helicase.</text>
</comment>
<dbReference type="SMART" id="SM00487">
    <property type="entry name" value="DEXDc"/>
    <property type="match status" value="1"/>
</dbReference>
<sequence>MFSIARYNGDAEEEKDTRTLEKKQERLNKLNAKIANKKRKEDTPNDTPVEKKRKNNEADKEKVEEIKVVEKKPVKTPKKETPAVKVKEAVIEEEAVVVEEEAGDEEEAGVEEEAVVEEEEAMEEDTEEVETKEEEEKEEEVEEEAMEVVQEEVPTLEAFPDMLGPKKKQSKEDAKLLKSMGIPEWMLQPTVVSPRESCDLDGVGLSDHIIQRCKDLGLSSLFAVQKAVIPVFLRRQALYDTRRVPGDICISAPTGSGKTMAYVLPIVDILSKRVVTRLRAVVVLPTRDLVTQVKETFDAFVKGTNLVVAAASGQQSFSHEQNALVGNDQSCPGGKSKVDILITTPGRLMDHLTSTPNFTLQHLRFLVIDEADRLLNQSYNDWLNQILLATRPEINTSAPLLDFKYDQYGVTEADAIAPSFLKSNYQLPTTDLDLPKAPSIQKLLFSATLTKNPAKIAGLHLNEPEYISVQNEDGSEIKQEYTTPEGLKEFMTICPTDKKPLMVIYLLHQLGIKSGLCFTKSVESTQRLQMLIEAYEQTQPEDKRIRVKEYSSDLGPIQRKKMLKQFKDGQIDLLICSDLIGRGIDLDSVQFVISYDVPYYMDKYIHRVGRTARAGREGEAYTLVEMQEARHFKEILRHAGHLNQVKQLKIEKESLKKLVPDYEKAMSSLTE</sequence>
<evidence type="ECO:0000256" key="6">
    <source>
        <dbReference type="RuleBase" id="RU000492"/>
    </source>
</evidence>
<evidence type="ECO:0000256" key="7">
    <source>
        <dbReference type="RuleBase" id="RU365068"/>
    </source>
</evidence>
<evidence type="ECO:0000256" key="2">
    <source>
        <dbReference type="ARBA" id="ARBA00022801"/>
    </source>
</evidence>
<dbReference type="CDD" id="cd17956">
    <property type="entry name" value="DEADc_DDX51"/>
    <property type="match status" value="1"/>
</dbReference>
<keyword evidence="13" id="KW-1185">Reference proteome</keyword>
<dbReference type="GO" id="GO:0016787">
    <property type="term" value="F:hydrolase activity"/>
    <property type="evidence" value="ECO:0007669"/>
    <property type="project" value="UniProtKB-KW"/>
</dbReference>
<gene>
    <name evidence="12" type="ORF">INT48_000210</name>
</gene>
<dbReference type="GO" id="GO:0003723">
    <property type="term" value="F:RNA binding"/>
    <property type="evidence" value="ECO:0007669"/>
    <property type="project" value="UniProtKB-UniRule"/>
</dbReference>
<dbReference type="EMBL" id="JAEPRE010000015">
    <property type="protein sequence ID" value="KAG2236655.1"/>
    <property type="molecule type" value="Genomic_DNA"/>
</dbReference>
<keyword evidence="1 6" id="KW-0547">Nucleotide-binding</keyword>
<dbReference type="SMART" id="SM00490">
    <property type="entry name" value="HELICc"/>
    <property type="match status" value="1"/>
</dbReference>
<dbReference type="PANTHER" id="PTHR24031">
    <property type="entry name" value="RNA HELICASE"/>
    <property type="match status" value="1"/>
</dbReference>
<dbReference type="AlphaFoldDB" id="A0A8H7SY96"/>
<dbReference type="EC" id="3.6.4.13" evidence="7"/>
<feature type="coiled-coil region" evidence="8">
    <location>
        <begin position="638"/>
        <end position="665"/>
    </location>
</feature>
<dbReference type="InterPro" id="IPR001650">
    <property type="entry name" value="Helicase_C-like"/>
</dbReference>